<comment type="caution">
    <text evidence="1">The sequence shown here is derived from an EMBL/GenBank/DDBJ whole genome shotgun (WGS) entry which is preliminary data.</text>
</comment>
<accession>A0A8S3USE9</accession>
<organism evidence="1 2">
    <name type="scientific">Mytilus edulis</name>
    <name type="common">Blue mussel</name>
    <dbReference type="NCBI Taxonomy" id="6550"/>
    <lineage>
        <taxon>Eukaryota</taxon>
        <taxon>Metazoa</taxon>
        <taxon>Spiralia</taxon>
        <taxon>Lophotrochozoa</taxon>
        <taxon>Mollusca</taxon>
        <taxon>Bivalvia</taxon>
        <taxon>Autobranchia</taxon>
        <taxon>Pteriomorphia</taxon>
        <taxon>Mytilida</taxon>
        <taxon>Mytiloidea</taxon>
        <taxon>Mytilidae</taxon>
        <taxon>Mytilinae</taxon>
        <taxon>Mytilus</taxon>
    </lineage>
</organism>
<evidence type="ECO:0000313" key="2">
    <source>
        <dbReference type="Proteomes" id="UP000683360"/>
    </source>
</evidence>
<dbReference type="OrthoDB" id="6186390at2759"/>
<dbReference type="EMBL" id="CAJPWZ010002942">
    <property type="protein sequence ID" value="CAG2248472.1"/>
    <property type="molecule type" value="Genomic_DNA"/>
</dbReference>
<gene>
    <name evidence="1" type="ORF">MEDL_60373</name>
</gene>
<dbReference type="Proteomes" id="UP000683360">
    <property type="component" value="Unassembled WGS sequence"/>
</dbReference>
<proteinExistence type="predicted"/>
<keyword evidence="2" id="KW-1185">Reference proteome</keyword>
<name>A0A8S3USE9_MYTED</name>
<protein>
    <submittedName>
        <fullName evidence="1">Uncharacterized protein</fullName>
    </submittedName>
</protein>
<dbReference type="AlphaFoldDB" id="A0A8S3USE9"/>
<reference evidence="1" key="1">
    <citation type="submission" date="2021-03" db="EMBL/GenBank/DDBJ databases">
        <authorList>
            <person name="Bekaert M."/>
        </authorList>
    </citation>
    <scope>NUCLEOTIDE SEQUENCE</scope>
</reference>
<evidence type="ECO:0000313" key="1">
    <source>
        <dbReference type="EMBL" id="CAG2248472.1"/>
    </source>
</evidence>
<sequence>MLPMSSSSRIHSYGVNRKNRLNRTHWETMFHTSELPCIQHRTNFPNGYTTNPCSVSATIGIRHSDLDGRARSIILSKFCSMMSHIEVLVSARNTVFAHATKGELADEDFRQLWNELENSIICVSNITSTADSRKESILDLKEKSLEEAMCLELQCACCKIQDTVEIVKESIDLKLQQIKLQIKEFTSNMADVVRNELSVQLNDYSVYQRIQRITRYIKRYGCEVFVNNFNEKLAEWFRSEENVAIFKWPLIAYFIRPTSLTIEKGTFYKKHAEWFQSEESVANCEWPVINYFIRPTSFTIKNGQIGTVTNDGWLIKNLIDLLTKPESFKYSVDRIEQIIKEYIKEYGCQEFINSFNEKHAEWFQSEENVAKCKWPVIDYFLRPKSFTIKNGKIGTVINDDWLIQRLIHILMKLESYTHSDISYNTCTSVMDIYRYLKMYGCEEFFNNFNKKLAEWFQSVENVANCKWPVINSFIRPTSFTIENGKIGTVINDDWLIQRLIHILMTLESYTHSDISYNTSVMDIYRYLKMYGGYEFINRFGKKFAEWFQSEEKVANCKWPVIINFIRPTSFTIENGKIGTVINDDWLIQRLIHILMKLESYTHSDISYNTSVMDIYRYLKMYGGYEFINLFGEKLAEWFQTEEKGEKCEWSVIDCFIRPTSFTVENGQIGTVTNEGWLIQRLIHLLMTPTSSKHSVDRRALDIKEYITKYGGYEFVNRFREKLAEWFQTEEKVANCEWPVIDCFIRPTSFKIENGQIVTVTNDDWLIQRIIHILMKPEPSADPVYDIAWSIERYIAKFGGEEFVNSFTKKHAEWFQSEESVANCEWPVIDYFIRPTSFTIKNGQIGTFIKDGWLIKKLIHLLTNIIESFYMFKFPVDRRAEQIIKEYIKRYGCQDFINSFNQKLAEWLQSKKKCSKM</sequence>